<proteinExistence type="predicted"/>
<evidence type="ECO:0000313" key="1">
    <source>
        <dbReference type="EMBL" id="VDO27020.1"/>
    </source>
</evidence>
<accession>A0A3P7TWQ0</accession>
<protein>
    <submittedName>
        <fullName evidence="1">Uncharacterized protein</fullName>
    </submittedName>
</protein>
<dbReference type="EMBL" id="UZAF01016387">
    <property type="protein sequence ID" value="VDO27020.1"/>
    <property type="molecule type" value="Genomic_DNA"/>
</dbReference>
<dbReference type="AlphaFoldDB" id="A0A3P7TWQ0"/>
<dbReference type="OrthoDB" id="5872730at2759"/>
<gene>
    <name evidence="1" type="ORF">HPLM_LOCUS5761</name>
</gene>
<dbReference type="Proteomes" id="UP000268014">
    <property type="component" value="Unassembled WGS sequence"/>
</dbReference>
<keyword evidence="2" id="KW-1185">Reference proteome</keyword>
<reference evidence="1 2" key="1">
    <citation type="submission" date="2018-11" db="EMBL/GenBank/DDBJ databases">
        <authorList>
            <consortium name="Pathogen Informatics"/>
        </authorList>
    </citation>
    <scope>NUCLEOTIDE SEQUENCE [LARGE SCALE GENOMIC DNA]</scope>
    <source>
        <strain evidence="1 2">MHpl1</strain>
    </source>
</reference>
<evidence type="ECO:0000313" key="2">
    <source>
        <dbReference type="Proteomes" id="UP000268014"/>
    </source>
</evidence>
<name>A0A3P7TWQ0_HAEPC</name>
<sequence length="91" mass="10840">MRRRKELEEECKRLSTQVEQNNAVWISRLQTARNQQTRFEELISCSVRIAKQNNEKKAVKALTERLAELQTECCQFEKDRAKLKKECEIIL</sequence>
<organism evidence="1 2">
    <name type="scientific">Haemonchus placei</name>
    <name type="common">Barber's pole worm</name>
    <dbReference type="NCBI Taxonomy" id="6290"/>
    <lineage>
        <taxon>Eukaryota</taxon>
        <taxon>Metazoa</taxon>
        <taxon>Ecdysozoa</taxon>
        <taxon>Nematoda</taxon>
        <taxon>Chromadorea</taxon>
        <taxon>Rhabditida</taxon>
        <taxon>Rhabditina</taxon>
        <taxon>Rhabditomorpha</taxon>
        <taxon>Strongyloidea</taxon>
        <taxon>Trichostrongylidae</taxon>
        <taxon>Haemonchus</taxon>
    </lineage>
</organism>